<dbReference type="KEGG" id="caua:113047449"/>
<name>A0A6P6JXG4_CARAU</name>
<dbReference type="RefSeq" id="XP_026064610.1">
    <property type="nucleotide sequence ID" value="XM_026208825.1"/>
</dbReference>
<organism evidence="2 6">
    <name type="scientific">Carassius auratus</name>
    <name type="common">Goldfish</name>
    <dbReference type="NCBI Taxonomy" id="7957"/>
    <lineage>
        <taxon>Eukaryota</taxon>
        <taxon>Metazoa</taxon>
        <taxon>Chordata</taxon>
        <taxon>Craniata</taxon>
        <taxon>Vertebrata</taxon>
        <taxon>Euteleostomi</taxon>
        <taxon>Actinopterygii</taxon>
        <taxon>Neopterygii</taxon>
        <taxon>Teleostei</taxon>
        <taxon>Ostariophysi</taxon>
        <taxon>Cypriniformes</taxon>
        <taxon>Cyprinidae</taxon>
        <taxon>Cyprininae</taxon>
        <taxon>Carassius</taxon>
    </lineage>
</organism>
<dbReference type="RefSeq" id="XP_026064611.1">
    <property type="nucleotide sequence ID" value="XM_026208826.1"/>
</dbReference>
<sequence length="516" mass="59125">MLLIKVSYQNCKKFIRLQDGFIFEDFVDEVHYRFGLPPETSFHIYDDTETEIDEDILQDVLNARPDTSLIIVKRENEEMFSDATSSSWTDILSLNHSSYELDQMTEHVYKKSKTNDAEAEAKEMVRSALKQTSGGDAVLAEYSSKNTLSSEMRRLLVNILVGHMVEMHGRIPSRNQKEKYALGVVTLFPSLKDPFSKKGHEHFYDADSGTGYIAWRLKTVQRNAKKRNKPSISKRSETVLSGPSRNRCSSSEKQDEDTLREAIAFLTHSTNESQIILKMRETFHYRHRLVHDPNKTADVLKTFPSFLNTKGLVNQDFSLLFSPETSSKLLEMWDTTFKPKIIEEAIGLTSTAVVRSLLLSANNQRDSEHCPDWDSDMATLLLLLHLLPPTPGKKVSKISASDAINRLVVYQKSRTSLEQHLQQREGRHPYLLAVGRNRNQIEQFYIALDKNLIPCQTNTSLGAFDELFKAHFVFNLAYDEALLHFYTFIQTTIYMVDVGKTKESPRVKELRAKLLN</sequence>
<dbReference type="Proteomes" id="UP000515129">
    <property type="component" value="Chromosome 28"/>
</dbReference>
<feature type="compositionally biased region" description="Polar residues" evidence="1">
    <location>
        <begin position="230"/>
        <end position="249"/>
    </location>
</feature>
<dbReference type="OrthoDB" id="7687839at2759"/>
<dbReference type="RefSeq" id="XP_026064609.1">
    <property type="nucleotide sequence ID" value="XM_026208824.1"/>
</dbReference>
<protein>
    <submittedName>
        <fullName evidence="3 4">Uncharacterized protein LOC113047449</fullName>
    </submittedName>
</protein>
<dbReference type="PANTHER" id="PTHR31025">
    <property type="entry name" value="SI:CH211-196P9.1-RELATED"/>
    <property type="match status" value="1"/>
</dbReference>
<gene>
    <name evidence="3 4 5 6" type="primary">LOC113047449</name>
</gene>
<dbReference type="AlphaFoldDB" id="A0A6P6JXG4"/>
<evidence type="ECO:0000313" key="6">
    <source>
        <dbReference type="RefSeq" id="XP_026064611.1"/>
    </source>
</evidence>
<reference evidence="3 4" key="1">
    <citation type="submission" date="2025-04" db="UniProtKB">
        <authorList>
            <consortium name="RefSeq"/>
        </authorList>
    </citation>
    <scope>IDENTIFICATION</scope>
    <source>
        <strain evidence="3 4">Wakin</strain>
        <tissue evidence="3 4">Muscle</tissue>
    </source>
</reference>
<evidence type="ECO:0000313" key="5">
    <source>
        <dbReference type="RefSeq" id="XP_026064610.1"/>
    </source>
</evidence>
<dbReference type="PANTHER" id="PTHR31025:SF29">
    <property type="entry name" value="SI:CH211-196P9.1"/>
    <property type="match status" value="1"/>
</dbReference>
<dbReference type="RefSeq" id="XP_026064608.1">
    <property type="nucleotide sequence ID" value="XM_026208823.1"/>
</dbReference>
<dbReference type="GeneID" id="113047449"/>
<proteinExistence type="predicted"/>
<evidence type="ECO:0000256" key="1">
    <source>
        <dbReference type="SAM" id="MobiDB-lite"/>
    </source>
</evidence>
<accession>A0A6P6JXG4</accession>
<evidence type="ECO:0000313" key="4">
    <source>
        <dbReference type="RefSeq" id="XP_026064609.1"/>
    </source>
</evidence>
<feature type="region of interest" description="Disordered" evidence="1">
    <location>
        <begin position="224"/>
        <end position="255"/>
    </location>
</feature>
<evidence type="ECO:0000313" key="2">
    <source>
        <dbReference type="Proteomes" id="UP000515129"/>
    </source>
</evidence>
<evidence type="ECO:0000313" key="3">
    <source>
        <dbReference type="RefSeq" id="XP_026064608.1"/>
    </source>
</evidence>
<keyword evidence="2" id="KW-1185">Reference proteome</keyword>